<protein>
    <recommendedName>
        <fullName evidence="4">Shikimate dehydrogenase (NADP(+))</fullName>
        <shortName evidence="4">SDH</shortName>
        <ecNumber evidence="4">1.1.1.25</ecNumber>
    </recommendedName>
</protein>
<dbReference type="EC" id="1.1.1.25" evidence="4"/>
<dbReference type="Proteomes" id="UP001431221">
    <property type="component" value="Unassembled WGS sequence"/>
</dbReference>
<dbReference type="SUPFAM" id="SSF51735">
    <property type="entry name" value="NAD(P)-binding Rossmann-fold domains"/>
    <property type="match status" value="1"/>
</dbReference>
<dbReference type="Pfam" id="PF18317">
    <property type="entry name" value="SDH_C"/>
    <property type="match status" value="1"/>
</dbReference>
<comment type="function">
    <text evidence="4">Involved in the biosynthesis of the chorismate, which leads to the biosynthesis of aromatic amino acids. Catalyzes the reversible NADPH linked reduction of 3-dehydroshikimate (DHSA) to yield shikimate (SA).</text>
</comment>
<keyword evidence="2 4" id="KW-0560">Oxidoreductase</keyword>
<evidence type="ECO:0000259" key="5">
    <source>
        <dbReference type="Pfam" id="PF08501"/>
    </source>
</evidence>
<evidence type="ECO:0000313" key="7">
    <source>
        <dbReference type="EMBL" id="MCK7612682.1"/>
    </source>
</evidence>
<feature type="domain" description="Shikimate dehydrogenase substrate binding N-terminal" evidence="5">
    <location>
        <begin position="18"/>
        <end position="105"/>
    </location>
</feature>
<feature type="active site" description="Proton acceptor" evidence="4">
    <location>
        <position position="82"/>
    </location>
</feature>
<keyword evidence="3 4" id="KW-0057">Aromatic amino acid biosynthesis</keyword>
<comment type="caution">
    <text evidence="4">Lacks conserved residue(s) required for the propagation of feature annotation.</text>
</comment>
<feature type="binding site" evidence="4">
    <location>
        <begin position="142"/>
        <end position="146"/>
    </location>
    <ligand>
        <name>NADP(+)</name>
        <dbReference type="ChEBI" id="CHEBI:58349"/>
    </ligand>
</feature>
<dbReference type="InterPro" id="IPR036291">
    <property type="entry name" value="NAD(P)-bd_dom_sf"/>
</dbReference>
<dbReference type="NCBIfam" id="NF009201">
    <property type="entry name" value="PRK12549.1"/>
    <property type="match status" value="1"/>
</dbReference>
<evidence type="ECO:0000256" key="2">
    <source>
        <dbReference type="ARBA" id="ARBA00023002"/>
    </source>
</evidence>
<organism evidence="7 8">
    <name type="scientific">Roseibium sediminicola</name>
    <dbReference type="NCBI Taxonomy" id="2933272"/>
    <lineage>
        <taxon>Bacteria</taxon>
        <taxon>Pseudomonadati</taxon>
        <taxon>Pseudomonadota</taxon>
        <taxon>Alphaproteobacteria</taxon>
        <taxon>Hyphomicrobiales</taxon>
        <taxon>Stappiaceae</taxon>
        <taxon>Roseibium</taxon>
    </lineage>
</organism>
<feature type="binding site" evidence="4">
    <location>
        <position position="78"/>
    </location>
    <ligand>
        <name>shikimate</name>
        <dbReference type="ChEBI" id="CHEBI:36208"/>
    </ligand>
</feature>
<sequence>MIADLQPLGTPKTILAGLVGSGIGLSRTPAMHEAEGAANGIRYVYRLFDTDRIGRREISIGDMVKSAENCGFSGLNVTYPFKLEVMEHLDGLSENAQAVGAVNTVVFRDGKRIGHNTDLWGFAESFRQTMSGAALDRALLVGAGGAGVAVAFALMENGVGHLAVYDKDPRKAETLVDAVCRQKGAASASISTDIAATSRDIDGLVNATPVGMEKLPGLPFPRELLRPSMWVADVIYFPLETELVKAAKAAGCRVMGGAGMAVYQAVRAFELFTGLAADPNRMSACFARL</sequence>
<keyword evidence="8" id="KW-1185">Reference proteome</keyword>
<feature type="binding site" evidence="4">
    <location>
        <position position="234"/>
    </location>
    <ligand>
        <name>NADP(+)</name>
        <dbReference type="ChEBI" id="CHEBI:58349"/>
    </ligand>
</feature>
<feature type="binding site" evidence="4">
    <location>
        <position position="264"/>
    </location>
    <ligand>
        <name>shikimate</name>
        <dbReference type="ChEBI" id="CHEBI:36208"/>
    </ligand>
</feature>
<dbReference type="PANTHER" id="PTHR21089:SF1">
    <property type="entry name" value="BIFUNCTIONAL 3-DEHYDROQUINATE DEHYDRATASE_SHIKIMATE DEHYDROGENASE, CHLOROPLASTIC"/>
    <property type="match status" value="1"/>
</dbReference>
<comment type="caution">
    <text evidence="7">The sequence shown here is derived from an EMBL/GenBank/DDBJ whole genome shotgun (WGS) entry which is preliminary data.</text>
</comment>
<dbReference type="Gene3D" id="3.40.50.10860">
    <property type="entry name" value="Leucine Dehydrogenase, chain A, domain 1"/>
    <property type="match status" value="1"/>
</dbReference>
<keyword evidence="4" id="KW-0521">NADP</keyword>
<comment type="similarity">
    <text evidence="4">Belongs to the shikimate dehydrogenase family.</text>
</comment>
<feature type="binding site" evidence="4">
    <location>
        <position position="236"/>
    </location>
    <ligand>
        <name>shikimate</name>
        <dbReference type="ChEBI" id="CHEBI:36208"/>
    </ligand>
</feature>
<evidence type="ECO:0000313" key="8">
    <source>
        <dbReference type="Proteomes" id="UP001431221"/>
    </source>
</evidence>
<dbReference type="SUPFAM" id="SSF53223">
    <property type="entry name" value="Aminoacid dehydrogenase-like, N-terminal domain"/>
    <property type="match status" value="1"/>
</dbReference>
<dbReference type="InterPro" id="IPR013708">
    <property type="entry name" value="Shikimate_DH-bd_N"/>
</dbReference>
<comment type="pathway">
    <text evidence="1 4">Metabolic intermediate biosynthesis; chorismate biosynthesis; chorismate from D-erythrose 4-phosphate and phosphoenolpyruvate: step 4/7.</text>
</comment>
<feature type="binding site" evidence="4">
    <location>
        <position position="94"/>
    </location>
    <ligand>
        <name>NADP(+)</name>
        <dbReference type="ChEBI" id="CHEBI:58349"/>
    </ligand>
</feature>
<dbReference type="EMBL" id="JALNMJ010000006">
    <property type="protein sequence ID" value="MCK7612682.1"/>
    <property type="molecule type" value="Genomic_DNA"/>
</dbReference>
<dbReference type="PANTHER" id="PTHR21089">
    <property type="entry name" value="SHIKIMATE DEHYDROGENASE"/>
    <property type="match status" value="1"/>
</dbReference>
<gene>
    <name evidence="4" type="primary">aroE</name>
    <name evidence="7" type="ORF">M0H32_10960</name>
</gene>
<feature type="binding site" evidence="4">
    <location>
        <position position="103"/>
    </location>
    <ligand>
        <name>shikimate</name>
        <dbReference type="ChEBI" id="CHEBI:36208"/>
    </ligand>
</feature>
<dbReference type="CDD" id="cd01065">
    <property type="entry name" value="NAD_bind_Shikimate_DH"/>
    <property type="match status" value="1"/>
</dbReference>
<dbReference type="InterPro" id="IPR041121">
    <property type="entry name" value="SDH_C"/>
</dbReference>
<evidence type="ECO:0000259" key="6">
    <source>
        <dbReference type="Pfam" id="PF18317"/>
    </source>
</evidence>
<evidence type="ECO:0000256" key="1">
    <source>
        <dbReference type="ARBA" id="ARBA00004871"/>
    </source>
</evidence>
<dbReference type="RefSeq" id="WP_248153809.1">
    <property type="nucleotide sequence ID" value="NZ_JALNMJ010000006.1"/>
</dbReference>
<feature type="binding site" evidence="4">
    <location>
        <position position="257"/>
    </location>
    <ligand>
        <name>NADP(+)</name>
        <dbReference type="ChEBI" id="CHEBI:58349"/>
    </ligand>
</feature>
<comment type="catalytic activity">
    <reaction evidence="4">
        <text>shikimate + NADP(+) = 3-dehydroshikimate + NADPH + H(+)</text>
        <dbReference type="Rhea" id="RHEA:17737"/>
        <dbReference type="ChEBI" id="CHEBI:15378"/>
        <dbReference type="ChEBI" id="CHEBI:16630"/>
        <dbReference type="ChEBI" id="CHEBI:36208"/>
        <dbReference type="ChEBI" id="CHEBI:57783"/>
        <dbReference type="ChEBI" id="CHEBI:58349"/>
        <dbReference type="EC" id="1.1.1.25"/>
    </reaction>
</comment>
<comment type="subunit">
    <text evidence="4">Homodimer.</text>
</comment>
<dbReference type="NCBIfam" id="NF001319">
    <property type="entry name" value="PRK00258.3-3"/>
    <property type="match status" value="1"/>
</dbReference>
<feature type="binding site" evidence="4">
    <location>
        <position position="118"/>
    </location>
    <ligand>
        <name>shikimate</name>
        <dbReference type="ChEBI" id="CHEBI:36208"/>
    </ligand>
</feature>
<feature type="domain" description="SDH C-terminal" evidence="6">
    <location>
        <begin position="257"/>
        <end position="282"/>
    </location>
</feature>
<accession>A0ABT0GTB1</accession>
<dbReference type="Gene3D" id="3.40.50.720">
    <property type="entry name" value="NAD(P)-binding Rossmann-like Domain"/>
    <property type="match status" value="1"/>
</dbReference>
<dbReference type="GO" id="GO:0004764">
    <property type="term" value="F:shikimate 3-dehydrogenase (NADP+) activity"/>
    <property type="evidence" value="ECO:0007669"/>
    <property type="project" value="UniProtKB-EC"/>
</dbReference>
<dbReference type="InterPro" id="IPR046346">
    <property type="entry name" value="Aminoacid_DH-like_N_sf"/>
</dbReference>
<dbReference type="HAMAP" id="MF_00222">
    <property type="entry name" value="Shikimate_DH_AroE"/>
    <property type="match status" value="1"/>
</dbReference>
<evidence type="ECO:0000256" key="4">
    <source>
        <dbReference type="HAMAP-Rule" id="MF_00222"/>
    </source>
</evidence>
<keyword evidence="4" id="KW-0028">Amino-acid biosynthesis</keyword>
<dbReference type="InterPro" id="IPR022893">
    <property type="entry name" value="Shikimate_DH_fam"/>
</dbReference>
<evidence type="ECO:0000256" key="3">
    <source>
        <dbReference type="ARBA" id="ARBA00023141"/>
    </source>
</evidence>
<reference evidence="7" key="1">
    <citation type="submission" date="2022-04" db="EMBL/GenBank/DDBJ databases">
        <title>Roseibium sp. CAU 1639 isolated from mud.</title>
        <authorList>
            <person name="Kim W."/>
        </authorList>
    </citation>
    <scope>NUCLEOTIDE SEQUENCE</scope>
    <source>
        <strain evidence="7">CAU 1639</strain>
    </source>
</reference>
<name>A0ABT0GTB1_9HYPH</name>
<proteinExistence type="inferred from homology"/>
<dbReference type="Pfam" id="PF08501">
    <property type="entry name" value="Shikimate_dh_N"/>
    <property type="match status" value="1"/>
</dbReference>
<feature type="binding site" evidence="4">
    <location>
        <begin position="26"/>
        <end position="28"/>
    </location>
    <ligand>
        <name>shikimate</name>
        <dbReference type="ChEBI" id="CHEBI:36208"/>
    </ligand>
</feature>